<dbReference type="InterPro" id="IPR049449">
    <property type="entry name" value="TesB_ACOT8-like_N"/>
</dbReference>
<feature type="domain" description="Acyl-CoA thioesterase-like N-terminal HotDog" evidence="1">
    <location>
        <begin position="197"/>
        <end position="275"/>
    </location>
</feature>
<accession>A0A1G7ES53</accession>
<name>A0A1G7ES53_PSEOR</name>
<dbReference type="AlphaFoldDB" id="A0A1G7ES53"/>
<protein>
    <recommendedName>
        <fullName evidence="1">Acyl-CoA thioesterase-like N-terminal HotDog domain-containing protein</fullName>
    </recommendedName>
</protein>
<dbReference type="Gene3D" id="3.10.129.10">
    <property type="entry name" value="Hotdog Thioesterase"/>
    <property type="match status" value="2"/>
</dbReference>
<evidence type="ECO:0000313" key="2">
    <source>
        <dbReference type="EMBL" id="SDE66483.1"/>
    </source>
</evidence>
<sequence>MDASPIAAPLVEKHFPGPKTVSGRFASAPVEGGLGVRVLAIADRRDPQPERLLLTAPLRVGTPHLVALAVATDTAIGIAVHSATPTPTSGPTLDLRLDAIADPAPGARSLEIVAEVLGTPTADDRAGAARALVTDDTGRTVAHGIATMVVEPFTPRTPGRRSGAADGPQLDVSRLVRTLATAAVADDTLAFPLGPWLGNLRGSMHGGLVLAVGRLAAQRVTGVSGRTLDTAVEYLRPVPLTGTLTCRIVPERVGRRFRTDRTELVLPDGKIAAVVRSATASG</sequence>
<organism evidence="2 3">
    <name type="scientific">Pseudonocardia oroxyli</name>
    <dbReference type="NCBI Taxonomy" id="366584"/>
    <lineage>
        <taxon>Bacteria</taxon>
        <taxon>Bacillati</taxon>
        <taxon>Actinomycetota</taxon>
        <taxon>Actinomycetes</taxon>
        <taxon>Pseudonocardiales</taxon>
        <taxon>Pseudonocardiaceae</taxon>
        <taxon>Pseudonocardia</taxon>
    </lineage>
</organism>
<dbReference type="SUPFAM" id="SSF54637">
    <property type="entry name" value="Thioesterase/thiol ester dehydrase-isomerase"/>
    <property type="match status" value="2"/>
</dbReference>
<keyword evidence="3" id="KW-1185">Reference proteome</keyword>
<dbReference type="Pfam" id="PF13622">
    <property type="entry name" value="4HBT_3"/>
    <property type="match status" value="1"/>
</dbReference>
<dbReference type="Proteomes" id="UP000198967">
    <property type="component" value="Unassembled WGS sequence"/>
</dbReference>
<reference evidence="2 3" key="1">
    <citation type="submission" date="2016-10" db="EMBL/GenBank/DDBJ databases">
        <authorList>
            <person name="de Groot N.N."/>
        </authorList>
    </citation>
    <scope>NUCLEOTIDE SEQUENCE [LARGE SCALE GENOMIC DNA]</scope>
    <source>
        <strain evidence="2 3">CGMCC 4.3143</strain>
    </source>
</reference>
<evidence type="ECO:0000259" key="1">
    <source>
        <dbReference type="Pfam" id="PF13622"/>
    </source>
</evidence>
<dbReference type="STRING" id="366584.SAMN05216377_101461"/>
<dbReference type="EMBL" id="FNBE01000001">
    <property type="protein sequence ID" value="SDE66483.1"/>
    <property type="molecule type" value="Genomic_DNA"/>
</dbReference>
<evidence type="ECO:0000313" key="3">
    <source>
        <dbReference type="Proteomes" id="UP000198967"/>
    </source>
</evidence>
<dbReference type="RefSeq" id="WP_093075778.1">
    <property type="nucleotide sequence ID" value="NZ_FNBE01000001.1"/>
</dbReference>
<dbReference type="OrthoDB" id="3570884at2"/>
<proteinExistence type="predicted"/>
<dbReference type="InterPro" id="IPR029069">
    <property type="entry name" value="HotDog_dom_sf"/>
</dbReference>
<gene>
    <name evidence="2" type="ORF">SAMN05216377_101461</name>
</gene>